<proteinExistence type="predicted"/>
<keyword evidence="3" id="KW-1185">Reference proteome</keyword>
<name>A0A7G9LDY8_9FLAO</name>
<protein>
    <submittedName>
        <fullName evidence="2">Glutaredoxin</fullName>
    </submittedName>
</protein>
<accession>A0A7G9LDY8</accession>
<dbReference type="Pfam" id="PF00462">
    <property type="entry name" value="Glutaredoxin"/>
    <property type="match status" value="1"/>
</dbReference>
<dbReference type="Proteomes" id="UP000515808">
    <property type="component" value="Chromosome"/>
</dbReference>
<dbReference type="AlphaFoldDB" id="A0A7G9LDY8"/>
<organism evidence="2 3">
    <name type="scientific">Polaribacter pectinis</name>
    <dbReference type="NCBI Taxonomy" id="2738844"/>
    <lineage>
        <taxon>Bacteria</taxon>
        <taxon>Pseudomonadati</taxon>
        <taxon>Bacteroidota</taxon>
        <taxon>Flavobacteriia</taxon>
        <taxon>Flavobacteriales</taxon>
        <taxon>Flavobacteriaceae</taxon>
    </lineage>
</organism>
<dbReference type="SUPFAM" id="SSF52833">
    <property type="entry name" value="Thioredoxin-like"/>
    <property type="match status" value="1"/>
</dbReference>
<dbReference type="InterPro" id="IPR002109">
    <property type="entry name" value="Glutaredoxin"/>
</dbReference>
<sequence>MKITLYGRKGHAYTVAFKNFLNSTDIPYVYKDVALDEEAKKHTKELYGGVVKYPTLIVDEEVYLTPTTEEFNKIMQDLNLRA</sequence>
<dbReference type="KEGG" id="ppec:H9W90_06935"/>
<dbReference type="InterPro" id="IPR036249">
    <property type="entry name" value="Thioredoxin-like_sf"/>
</dbReference>
<evidence type="ECO:0000259" key="1">
    <source>
        <dbReference type="Pfam" id="PF00462"/>
    </source>
</evidence>
<evidence type="ECO:0000313" key="2">
    <source>
        <dbReference type="EMBL" id="QNM86837.1"/>
    </source>
</evidence>
<reference evidence="2 3" key="1">
    <citation type="submission" date="2020-08" db="EMBL/GenBank/DDBJ databases">
        <title>Polaribacter sp. L12M9 isolated from gut of the Korean scallop.</title>
        <authorList>
            <person name="Jeong Y.S."/>
        </authorList>
    </citation>
    <scope>NUCLEOTIDE SEQUENCE [LARGE SCALE GENOMIC DNA]</scope>
    <source>
        <strain evidence="2 3">L12M9</strain>
    </source>
</reference>
<dbReference type="EMBL" id="CP060695">
    <property type="protein sequence ID" value="QNM86837.1"/>
    <property type="molecule type" value="Genomic_DNA"/>
</dbReference>
<dbReference type="RefSeq" id="WP_088354166.1">
    <property type="nucleotide sequence ID" value="NZ_CP060695.1"/>
</dbReference>
<evidence type="ECO:0000313" key="3">
    <source>
        <dbReference type="Proteomes" id="UP000515808"/>
    </source>
</evidence>
<feature type="domain" description="Glutaredoxin" evidence="1">
    <location>
        <begin position="3"/>
        <end position="62"/>
    </location>
</feature>
<dbReference type="Gene3D" id="3.40.30.10">
    <property type="entry name" value="Glutaredoxin"/>
    <property type="match status" value="1"/>
</dbReference>
<gene>
    <name evidence="2" type="ORF">H9W90_06935</name>
</gene>